<dbReference type="STRING" id="1314778.A0A5C3P0W4"/>
<keyword evidence="4" id="KW-1185">Reference proteome</keyword>
<keyword evidence="2" id="KW-0472">Membrane</keyword>
<feature type="compositionally biased region" description="Polar residues" evidence="1">
    <location>
        <begin position="130"/>
        <end position="140"/>
    </location>
</feature>
<dbReference type="EMBL" id="ML211505">
    <property type="protein sequence ID" value="TFK82248.1"/>
    <property type="molecule type" value="Genomic_DNA"/>
</dbReference>
<evidence type="ECO:0000313" key="4">
    <source>
        <dbReference type="Proteomes" id="UP000308197"/>
    </source>
</evidence>
<feature type="compositionally biased region" description="Low complexity" evidence="1">
    <location>
        <begin position="165"/>
        <end position="176"/>
    </location>
</feature>
<sequence length="176" mass="19402">MSRVPVIVADILLIYTTWTKLRAQWGTLGDMRTSKRLSLSDVLFRGGAIYFGILLLLNVLHVVLSVLETVDAALWRLEDWTFFTTPLTTILASRFLLELQEANKMVIRGVDSDDPLRTSRGPYDTDRPSFISSLGPSINPNLPAPCDDESEWRLGSLSGREEESGAQTATSSSAAA</sequence>
<feature type="compositionally biased region" description="Basic and acidic residues" evidence="1">
    <location>
        <begin position="117"/>
        <end position="127"/>
    </location>
</feature>
<proteinExistence type="predicted"/>
<keyword evidence="2" id="KW-0812">Transmembrane</keyword>
<evidence type="ECO:0000256" key="1">
    <source>
        <dbReference type="SAM" id="MobiDB-lite"/>
    </source>
</evidence>
<dbReference type="AlphaFoldDB" id="A0A5C3P0W4"/>
<gene>
    <name evidence="3" type="ORF">K466DRAFT_590652</name>
</gene>
<evidence type="ECO:0000256" key="2">
    <source>
        <dbReference type="SAM" id="Phobius"/>
    </source>
</evidence>
<feature type="transmembrane region" description="Helical" evidence="2">
    <location>
        <begin position="42"/>
        <end position="60"/>
    </location>
</feature>
<name>A0A5C3P0W4_9APHY</name>
<protein>
    <submittedName>
        <fullName evidence="3">Uncharacterized protein</fullName>
    </submittedName>
</protein>
<evidence type="ECO:0000313" key="3">
    <source>
        <dbReference type="EMBL" id="TFK82248.1"/>
    </source>
</evidence>
<reference evidence="3 4" key="1">
    <citation type="journal article" date="2019" name="Nat. Ecol. Evol.">
        <title>Megaphylogeny resolves global patterns of mushroom evolution.</title>
        <authorList>
            <person name="Varga T."/>
            <person name="Krizsan K."/>
            <person name="Foldi C."/>
            <person name="Dima B."/>
            <person name="Sanchez-Garcia M."/>
            <person name="Sanchez-Ramirez S."/>
            <person name="Szollosi G.J."/>
            <person name="Szarkandi J.G."/>
            <person name="Papp V."/>
            <person name="Albert L."/>
            <person name="Andreopoulos W."/>
            <person name="Angelini C."/>
            <person name="Antonin V."/>
            <person name="Barry K.W."/>
            <person name="Bougher N.L."/>
            <person name="Buchanan P."/>
            <person name="Buyck B."/>
            <person name="Bense V."/>
            <person name="Catcheside P."/>
            <person name="Chovatia M."/>
            <person name="Cooper J."/>
            <person name="Damon W."/>
            <person name="Desjardin D."/>
            <person name="Finy P."/>
            <person name="Geml J."/>
            <person name="Haridas S."/>
            <person name="Hughes K."/>
            <person name="Justo A."/>
            <person name="Karasinski D."/>
            <person name="Kautmanova I."/>
            <person name="Kiss B."/>
            <person name="Kocsube S."/>
            <person name="Kotiranta H."/>
            <person name="LaButti K.M."/>
            <person name="Lechner B.E."/>
            <person name="Liimatainen K."/>
            <person name="Lipzen A."/>
            <person name="Lukacs Z."/>
            <person name="Mihaltcheva S."/>
            <person name="Morgado L.N."/>
            <person name="Niskanen T."/>
            <person name="Noordeloos M.E."/>
            <person name="Ohm R.A."/>
            <person name="Ortiz-Santana B."/>
            <person name="Ovrebo C."/>
            <person name="Racz N."/>
            <person name="Riley R."/>
            <person name="Savchenko A."/>
            <person name="Shiryaev A."/>
            <person name="Soop K."/>
            <person name="Spirin V."/>
            <person name="Szebenyi C."/>
            <person name="Tomsovsky M."/>
            <person name="Tulloss R.E."/>
            <person name="Uehling J."/>
            <person name="Grigoriev I.V."/>
            <person name="Vagvolgyi C."/>
            <person name="Papp T."/>
            <person name="Martin F.M."/>
            <person name="Miettinen O."/>
            <person name="Hibbett D.S."/>
            <person name="Nagy L.G."/>
        </authorList>
    </citation>
    <scope>NUCLEOTIDE SEQUENCE [LARGE SCALE GENOMIC DNA]</scope>
    <source>
        <strain evidence="3 4">HHB13444</strain>
    </source>
</reference>
<feature type="region of interest" description="Disordered" evidence="1">
    <location>
        <begin position="117"/>
        <end position="176"/>
    </location>
</feature>
<dbReference type="InParanoid" id="A0A5C3P0W4"/>
<keyword evidence="2" id="KW-1133">Transmembrane helix</keyword>
<dbReference type="Proteomes" id="UP000308197">
    <property type="component" value="Unassembled WGS sequence"/>
</dbReference>
<accession>A0A5C3P0W4</accession>
<feature type="transmembrane region" description="Helical" evidence="2">
    <location>
        <begin position="80"/>
        <end position="97"/>
    </location>
</feature>
<organism evidence="3 4">
    <name type="scientific">Polyporus arcularius HHB13444</name>
    <dbReference type="NCBI Taxonomy" id="1314778"/>
    <lineage>
        <taxon>Eukaryota</taxon>
        <taxon>Fungi</taxon>
        <taxon>Dikarya</taxon>
        <taxon>Basidiomycota</taxon>
        <taxon>Agaricomycotina</taxon>
        <taxon>Agaricomycetes</taxon>
        <taxon>Polyporales</taxon>
        <taxon>Polyporaceae</taxon>
        <taxon>Polyporus</taxon>
    </lineage>
</organism>